<reference evidence="3" key="2">
    <citation type="journal article" date="2007" name="Science">
        <title>Draft genome sequence of the sexually transmitted pathogen Trichomonas vaginalis.</title>
        <authorList>
            <person name="Carlton J.M."/>
            <person name="Hirt R.P."/>
            <person name="Silva J.C."/>
            <person name="Delcher A.L."/>
            <person name="Schatz M."/>
            <person name="Zhao Q."/>
            <person name="Wortman J.R."/>
            <person name="Bidwell S.L."/>
            <person name="Alsmark U.C.M."/>
            <person name="Besteiro S."/>
            <person name="Sicheritz-Ponten T."/>
            <person name="Noel C.J."/>
            <person name="Dacks J.B."/>
            <person name="Foster P.G."/>
            <person name="Simillion C."/>
            <person name="Van de Peer Y."/>
            <person name="Miranda-Saavedra D."/>
            <person name="Barton G.J."/>
            <person name="Westrop G.D."/>
            <person name="Mueller S."/>
            <person name="Dessi D."/>
            <person name="Fiori P.L."/>
            <person name="Ren Q."/>
            <person name="Paulsen I."/>
            <person name="Zhang H."/>
            <person name="Bastida-Corcuera F.D."/>
            <person name="Simoes-Barbosa A."/>
            <person name="Brown M.T."/>
            <person name="Hayes R.D."/>
            <person name="Mukherjee M."/>
            <person name="Okumura C.Y."/>
            <person name="Schneider R."/>
            <person name="Smith A.J."/>
            <person name="Vanacova S."/>
            <person name="Villalvazo M."/>
            <person name="Haas B.J."/>
            <person name="Pertea M."/>
            <person name="Feldblyum T.V."/>
            <person name="Utterback T.R."/>
            <person name="Shu C.L."/>
            <person name="Osoegawa K."/>
            <person name="de Jong P.J."/>
            <person name="Hrdy I."/>
            <person name="Horvathova L."/>
            <person name="Zubacova Z."/>
            <person name="Dolezal P."/>
            <person name="Malik S.B."/>
            <person name="Logsdon J.M. Jr."/>
            <person name="Henze K."/>
            <person name="Gupta A."/>
            <person name="Wang C.C."/>
            <person name="Dunne R.L."/>
            <person name="Upcroft J.A."/>
            <person name="Upcroft P."/>
            <person name="White O."/>
            <person name="Salzberg S.L."/>
            <person name="Tang P."/>
            <person name="Chiu C.-H."/>
            <person name="Lee Y.-S."/>
            <person name="Embley T.M."/>
            <person name="Coombs G.H."/>
            <person name="Mottram J.C."/>
            <person name="Tachezy J."/>
            <person name="Fraser-Liggett C.M."/>
            <person name="Johnson P.J."/>
        </authorList>
    </citation>
    <scope>NUCLEOTIDE SEQUENCE [LARGE SCALE GENOMIC DNA]</scope>
    <source>
        <strain evidence="3">G3</strain>
    </source>
</reference>
<dbReference type="SMR" id="A2EVA0"/>
<name>A2EVA0_TRIV3</name>
<feature type="coiled-coil region" evidence="1">
    <location>
        <begin position="41"/>
        <end position="145"/>
    </location>
</feature>
<dbReference type="Proteomes" id="UP000001542">
    <property type="component" value="Unassembled WGS sequence"/>
</dbReference>
<evidence type="ECO:0000313" key="4">
    <source>
        <dbReference type="Proteomes" id="UP000001542"/>
    </source>
</evidence>
<dbReference type="OMA" id="IANCRAR"/>
<dbReference type="InterPro" id="IPR025252">
    <property type="entry name" value="DUF4200"/>
</dbReference>
<dbReference type="EMBL" id="DS113505">
    <property type="protein sequence ID" value="EAY03414.1"/>
    <property type="molecule type" value="Genomic_DNA"/>
</dbReference>
<dbReference type="OrthoDB" id="10264298at2759"/>
<evidence type="ECO:0000256" key="1">
    <source>
        <dbReference type="SAM" id="Coils"/>
    </source>
</evidence>
<evidence type="ECO:0000259" key="2">
    <source>
        <dbReference type="Pfam" id="PF13863"/>
    </source>
</evidence>
<dbReference type="VEuPathDB" id="TrichDB:TVAG_043600"/>
<sequence>MDQTFLTRAERKPTTFELKYLEKIGTTQEKRNVLAAISPDIQEKEKETEEIDQQLNETRNKFEQWRVQFQQKKKELDIQNQQLQEKKRNFDKFAAIQSAEIANCRAREKEAKQQIDNINESLYAASIEEKKLKEQNQSLENEIKELQPYNDYMQNVVQSDRHYDNPDAFLYRHSNLTKERQQYLEKYQQLIHTKGDREKAMKKDLDTEKSQLIEKTMSYNEKLNRLNQIKKKNSFTKQNLVKTIQRNTLKNFEVSTIKSSIHTIYMRAMDMSTRPSDREKARLPKGANKEMLEFIQDRFLDMKQILEKWNNELQANNDE</sequence>
<proteinExistence type="predicted"/>
<dbReference type="VEuPathDB" id="TrichDB:TVAGG3_0032700"/>
<keyword evidence="1" id="KW-0175">Coiled coil</keyword>
<reference evidence="3" key="1">
    <citation type="submission" date="2006-10" db="EMBL/GenBank/DDBJ databases">
        <authorList>
            <person name="Amadeo P."/>
            <person name="Zhao Q."/>
            <person name="Wortman J."/>
            <person name="Fraser-Liggett C."/>
            <person name="Carlton J."/>
        </authorList>
    </citation>
    <scope>NUCLEOTIDE SEQUENCE</scope>
    <source>
        <strain evidence="3">G3</strain>
    </source>
</reference>
<dbReference type="KEGG" id="tva:4761259"/>
<dbReference type="Pfam" id="PF13863">
    <property type="entry name" value="DUF4200"/>
    <property type="match status" value="1"/>
</dbReference>
<evidence type="ECO:0000313" key="3">
    <source>
        <dbReference type="EMBL" id="EAY03414.1"/>
    </source>
</evidence>
<gene>
    <name evidence="3" type="ORF">TVAG_043600</name>
</gene>
<dbReference type="InParanoid" id="A2EVA0"/>
<protein>
    <recommendedName>
        <fullName evidence="2">DUF4200 domain-containing protein</fullName>
    </recommendedName>
</protein>
<organism evidence="3 4">
    <name type="scientific">Trichomonas vaginalis (strain ATCC PRA-98 / G3)</name>
    <dbReference type="NCBI Taxonomy" id="412133"/>
    <lineage>
        <taxon>Eukaryota</taxon>
        <taxon>Metamonada</taxon>
        <taxon>Parabasalia</taxon>
        <taxon>Trichomonadida</taxon>
        <taxon>Trichomonadidae</taxon>
        <taxon>Trichomonas</taxon>
    </lineage>
</organism>
<keyword evidence="4" id="KW-1185">Reference proteome</keyword>
<dbReference type="AlphaFoldDB" id="A2EVA0"/>
<dbReference type="RefSeq" id="XP_001315637.1">
    <property type="nucleotide sequence ID" value="XM_001315602.1"/>
</dbReference>
<accession>A2EVA0</accession>
<feature type="domain" description="DUF4200" evidence="2">
    <location>
        <begin position="42"/>
        <end position="158"/>
    </location>
</feature>